<dbReference type="Gene3D" id="3.90.320.10">
    <property type="match status" value="1"/>
</dbReference>
<comment type="caution">
    <text evidence="1">The sequence shown here is derived from an EMBL/GenBank/DDBJ whole genome shotgun (WGS) entry which is preliminary data.</text>
</comment>
<dbReference type="InterPro" id="IPR051703">
    <property type="entry name" value="NF-kappa-B_Signaling_Reg"/>
</dbReference>
<dbReference type="PANTHER" id="PTHR46609">
    <property type="entry name" value="EXONUCLEASE, PHAGE-TYPE/RECB, C-TERMINAL DOMAIN-CONTAINING PROTEIN"/>
    <property type="match status" value="1"/>
</dbReference>
<sequence length="100" mass="12083">MYTASQLIREDETLKEFVKRYKNTFLEVTSGDLRLKRSHGYFYQIQGQLHITRRKVCHFIVFVNRIQPLFTERIARDEGFWSIKCFPGWRNFIKSVCCQN</sequence>
<accession>A0A5N4B4D2</accession>
<evidence type="ECO:0000313" key="1">
    <source>
        <dbReference type="EMBL" id="KAB0804477.1"/>
    </source>
</evidence>
<protein>
    <submittedName>
        <fullName evidence="1">Uncharacterized protein</fullName>
    </submittedName>
</protein>
<evidence type="ECO:0000313" key="2">
    <source>
        <dbReference type="Proteomes" id="UP000327044"/>
    </source>
</evidence>
<dbReference type="GO" id="GO:0006281">
    <property type="term" value="P:DNA repair"/>
    <property type="evidence" value="ECO:0007669"/>
    <property type="project" value="UniProtKB-ARBA"/>
</dbReference>
<dbReference type="InParanoid" id="A0A5N4B4D2"/>
<reference evidence="1 2" key="1">
    <citation type="journal article" date="2018" name="Elife">
        <title>Firefly genomes illuminate parallel origins of bioluminescence in beetles.</title>
        <authorList>
            <person name="Fallon T.R."/>
            <person name="Lower S.E."/>
            <person name="Chang C.H."/>
            <person name="Bessho-Uehara M."/>
            <person name="Martin G.J."/>
            <person name="Bewick A.J."/>
            <person name="Behringer M."/>
            <person name="Debat H.J."/>
            <person name="Wong I."/>
            <person name="Day J.C."/>
            <person name="Suvorov A."/>
            <person name="Silva C.J."/>
            <person name="Stanger-Hall K.F."/>
            <person name="Hall D.W."/>
            <person name="Schmitz R.J."/>
            <person name="Nelson D.R."/>
            <person name="Lewis S.M."/>
            <person name="Shigenobu S."/>
            <person name="Bybee S.M."/>
            <person name="Larracuente A.M."/>
            <person name="Oba Y."/>
            <person name="Weng J.K."/>
        </authorList>
    </citation>
    <scope>NUCLEOTIDE SEQUENCE [LARGE SCALE GENOMIC DNA]</scope>
    <source>
        <strain evidence="1">1611_PpyrPB1</strain>
        <tissue evidence="1">Whole body</tissue>
    </source>
</reference>
<dbReference type="InterPro" id="IPR011335">
    <property type="entry name" value="Restrct_endonuc-II-like"/>
</dbReference>
<dbReference type="AlphaFoldDB" id="A0A5N4B4D2"/>
<gene>
    <name evidence="1" type="ORF">PPYR_01447</name>
</gene>
<organism evidence="1 2">
    <name type="scientific">Photinus pyralis</name>
    <name type="common">Common eastern firefly</name>
    <name type="synonym">Lampyris pyralis</name>
    <dbReference type="NCBI Taxonomy" id="7054"/>
    <lineage>
        <taxon>Eukaryota</taxon>
        <taxon>Metazoa</taxon>
        <taxon>Ecdysozoa</taxon>
        <taxon>Arthropoda</taxon>
        <taxon>Hexapoda</taxon>
        <taxon>Insecta</taxon>
        <taxon>Pterygota</taxon>
        <taxon>Neoptera</taxon>
        <taxon>Endopterygota</taxon>
        <taxon>Coleoptera</taxon>
        <taxon>Polyphaga</taxon>
        <taxon>Elateriformia</taxon>
        <taxon>Elateroidea</taxon>
        <taxon>Lampyridae</taxon>
        <taxon>Lampyrinae</taxon>
        <taxon>Photinus</taxon>
    </lineage>
</organism>
<keyword evidence="2" id="KW-1185">Reference proteome</keyword>
<dbReference type="EMBL" id="VVIM01000001">
    <property type="protein sequence ID" value="KAB0804477.1"/>
    <property type="molecule type" value="Genomic_DNA"/>
</dbReference>
<dbReference type="PANTHER" id="PTHR46609:SF8">
    <property type="entry name" value="YQAJ VIRAL RECOMBINASE DOMAIN-CONTAINING PROTEIN"/>
    <property type="match status" value="1"/>
</dbReference>
<dbReference type="Proteomes" id="UP000327044">
    <property type="component" value="Unassembled WGS sequence"/>
</dbReference>
<proteinExistence type="predicted"/>
<dbReference type="InterPro" id="IPR011604">
    <property type="entry name" value="PDDEXK-like_dom_sf"/>
</dbReference>
<name>A0A5N4B4D2_PHOPY</name>
<dbReference type="SUPFAM" id="SSF52980">
    <property type="entry name" value="Restriction endonuclease-like"/>
    <property type="match status" value="1"/>
</dbReference>